<feature type="domain" description="Bacterial spore germination immunoglobulin-like" evidence="3">
    <location>
        <begin position="160"/>
        <end position="246"/>
    </location>
</feature>
<evidence type="ECO:0000256" key="1">
    <source>
        <dbReference type="SAM" id="MobiDB-lite"/>
    </source>
</evidence>
<accession>A0A916SFD3</accession>
<dbReference type="EMBL" id="BMGB01000001">
    <property type="protein sequence ID" value="GGA93613.1"/>
    <property type="molecule type" value="Genomic_DNA"/>
</dbReference>
<feature type="compositionally biased region" description="Low complexity" evidence="1">
    <location>
        <begin position="39"/>
        <end position="52"/>
    </location>
</feature>
<dbReference type="AlphaFoldDB" id="A0A916SFD3"/>
<dbReference type="PROSITE" id="PS51257">
    <property type="entry name" value="PROKAR_LIPOPROTEIN"/>
    <property type="match status" value="1"/>
</dbReference>
<organism evidence="4 5">
    <name type="scientific">Conyzicola nivalis</name>
    <dbReference type="NCBI Taxonomy" id="1477021"/>
    <lineage>
        <taxon>Bacteria</taxon>
        <taxon>Bacillati</taxon>
        <taxon>Actinomycetota</taxon>
        <taxon>Actinomycetes</taxon>
        <taxon>Micrococcales</taxon>
        <taxon>Microbacteriaceae</taxon>
        <taxon>Conyzicola</taxon>
    </lineage>
</organism>
<feature type="domain" description="Bacterial spore germination immunoglobulin-like" evidence="3">
    <location>
        <begin position="56"/>
        <end position="142"/>
    </location>
</feature>
<evidence type="ECO:0000313" key="4">
    <source>
        <dbReference type="EMBL" id="GGA93613.1"/>
    </source>
</evidence>
<feature type="compositionally biased region" description="Pro residues" evidence="1">
    <location>
        <begin position="29"/>
        <end position="38"/>
    </location>
</feature>
<reference evidence="4" key="2">
    <citation type="submission" date="2020-09" db="EMBL/GenBank/DDBJ databases">
        <authorList>
            <person name="Sun Q."/>
            <person name="Zhou Y."/>
        </authorList>
    </citation>
    <scope>NUCLEOTIDE SEQUENCE</scope>
    <source>
        <strain evidence="4">CGMCC 1.12813</strain>
    </source>
</reference>
<feature type="chain" id="PRO_5036949479" description="Bacterial spore germination immunoglobulin-like domain-containing protein" evidence="2">
    <location>
        <begin position="25"/>
        <end position="258"/>
    </location>
</feature>
<protein>
    <recommendedName>
        <fullName evidence="3">Bacterial spore germination immunoglobulin-like domain-containing protein</fullName>
    </recommendedName>
</protein>
<gene>
    <name evidence="4" type="ORF">GCM10010979_05220</name>
</gene>
<sequence>MSLRRSSYLIAMCAATVVAVVACAPGGGTPPTPGPTPSPSGSSPGPTASPTGDPRIRILTPTRDTTVLTPVALTGTANTFEAQLVVDAQNKTGDTLCVREVTASSGSGTEGAWQAVLGVVPQGDTEESIVLRAFERSAADGSIVNLVELPVTLSADRPDIVVTSPVCGDTVSAGGPLLIEGRATVFEAALTVELRDAAGTVVFSRNLMTGEGGVDSPFSELLTLPAGVAPGFYDLVAFNISAKDGAFENEFPVQLLIE</sequence>
<dbReference type="InterPro" id="IPR018911">
    <property type="entry name" value="Gmad2_Ig-like_dom"/>
</dbReference>
<evidence type="ECO:0000259" key="3">
    <source>
        <dbReference type="Pfam" id="PF10648"/>
    </source>
</evidence>
<dbReference type="Proteomes" id="UP000606922">
    <property type="component" value="Unassembled WGS sequence"/>
</dbReference>
<keyword evidence="5" id="KW-1185">Reference proteome</keyword>
<evidence type="ECO:0000256" key="2">
    <source>
        <dbReference type="SAM" id="SignalP"/>
    </source>
</evidence>
<comment type="caution">
    <text evidence="4">The sequence shown here is derived from an EMBL/GenBank/DDBJ whole genome shotgun (WGS) entry which is preliminary data.</text>
</comment>
<proteinExistence type="predicted"/>
<reference evidence="4" key="1">
    <citation type="journal article" date="2014" name="Int. J. Syst. Evol. Microbiol.">
        <title>Complete genome sequence of Corynebacterium casei LMG S-19264T (=DSM 44701T), isolated from a smear-ripened cheese.</title>
        <authorList>
            <consortium name="US DOE Joint Genome Institute (JGI-PGF)"/>
            <person name="Walter F."/>
            <person name="Albersmeier A."/>
            <person name="Kalinowski J."/>
            <person name="Ruckert C."/>
        </authorList>
    </citation>
    <scope>NUCLEOTIDE SEQUENCE</scope>
    <source>
        <strain evidence="4">CGMCC 1.12813</strain>
    </source>
</reference>
<keyword evidence="2" id="KW-0732">Signal</keyword>
<feature type="region of interest" description="Disordered" evidence="1">
    <location>
        <begin position="29"/>
        <end position="57"/>
    </location>
</feature>
<feature type="signal peptide" evidence="2">
    <location>
        <begin position="1"/>
        <end position="24"/>
    </location>
</feature>
<evidence type="ECO:0000313" key="5">
    <source>
        <dbReference type="Proteomes" id="UP000606922"/>
    </source>
</evidence>
<name>A0A916SFD3_9MICO</name>
<dbReference type="Pfam" id="PF10648">
    <property type="entry name" value="Gmad2"/>
    <property type="match status" value="2"/>
</dbReference>